<dbReference type="GO" id="GO:0032153">
    <property type="term" value="C:cell division site"/>
    <property type="evidence" value="ECO:0007669"/>
    <property type="project" value="UniProtKB-UniRule"/>
</dbReference>
<gene>
    <name evidence="5" type="primary">ftsA</name>
    <name evidence="9" type="ORF">A7L45_11520</name>
</gene>
<accession>A0A1J0GH19</accession>
<organism evidence="9 10">
    <name type="scientific">Clostridium estertheticum subsp. estertheticum</name>
    <dbReference type="NCBI Taxonomy" id="1552"/>
    <lineage>
        <taxon>Bacteria</taxon>
        <taxon>Bacillati</taxon>
        <taxon>Bacillota</taxon>
        <taxon>Clostridia</taxon>
        <taxon>Eubacteriales</taxon>
        <taxon>Clostridiaceae</taxon>
        <taxon>Clostridium</taxon>
    </lineage>
</organism>
<evidence type="ECO:0000256" key="6">
    <source>
        <dbReference type="PIRNR" id="PIRNR003101"/>
    </source>
</evidence>
<dbReference type="Pfam" id="PF02491">
    <property type="entry name" value="SHS2_FTSA"/>
    <property type="match status" value="1"/>
</dbReference>
<keyword evidence="1 5" id="KW-1003">Cell membrane</keyword>
<dbReference type="Gene3D" id="3.30.420.40">
    <property type="match status" value="2"/>
</dbReference>
<feature type="region of interest" description="Disordered" evidence="7">
    <location>
        <begin position="380"/>
        <end position="401"/>
    </location>
</feature>
<evidence type="ECO:0000256" key="3">
    <source>
        <dbReference type="ARBA" id="ARBA00023136"/>
    </source>
</evidence>
<dbReference type="SUPFAM" id="SSF53067">
    <property type="entry name" value="Actin-like ATPase domain"/>
    <property type="match status" value="2"/>
</dbReference>
<evidence type="ECO:0000256" key="5">
    <source>
        <dbReference type="HAMAP-Rule" id="MF_02033"/>
    </source>
</evidence>
<comment type="subcellular location">
    <subcellularLocation>
        <location evidence="5">Cell membrane</location>
        <topology evidence="5">Peripheral membrane protein</topology>
        <orientation evidence="5">Cytoplasmic side</orientation>
    </subcellularLocation>
    <text evidence="5">Localizes to the Z ring in an FtsZ-dependent manner. Targeted to the membrane through a conserved C-terminal amphipathic helix.</text>
</comment>
<reference evidence="10" key="1">
    <citation type="journal article" date="2016" name="Front. Microbiol.">
        <title>Complete Genome Sequence of Clostridium estertheticum DSM 8809, a Microbe Identified in Spoiled Vacuum Packed Beef.</title>
        <authorList>
            <person name="Yu Z."/>
            <person name="Gunn L."/>
            <person name="Brennan E."/>
            <person name="Reid R."/>
            <person name="Wall P.G."/>
            <person name="Gaora O.P."/>
            <person name="Hurley D."/>
            <person name="Bolton D."/>
            <person name="Fanning S."/>
        </authorList>
    </citation>
    <scope>NUCLEOTIDE SEQUENCE [LARGE SCALE GENOMIC DNA]</scope>
    <source>
        <strain evidence="10">DSM 8809</strain>
    </source>
</reference>
<dbReference type="STRING" id="1552.A7L45_11520"/>
<evidence type="ECO:0000256" key="7">
    <source>
        <dbReference type="SAM" id="MobiDB-lite"/>
    </source>
</evidence>
<comment type="function">
    <text evidence="5 6">Cell division protein that is involved in the assembly of the Z ring. May serve as a membrane anchor for the Z ring.</text>
</comment>
<dbReference type="SMART" id="SM00842">
    <property type="entry name" value="FtsA"/>
    <property type="match status" value="1"/>
</dbReference>
<evidence type="ECO:0000256" key="4">
    <source>
        <dbReference type="ARBA" id="ARBA00023306"/>
    </source>
</evidence>
<keyword evidence="10" id="KW-1185">Reference proteome</keyword>
<dbReference type="InterPro" id="IPR003494">
    <property type="entry name" value="SHS2_FtsA"/>
</dbReference>
<keyword evidence="3 5" id="KW-0472">Membrane</keyword>
<dbReference type="RefSeq" id="WP_071612947.1">
    <property type="nucleotide sequence ID" value="NZ_CP015756.1"/>
</dbReference>
<dbReference type="InterPro" id="IPR043129">
    <property type="entry name" value="ATPase_NBD"/>
</dbReference>
<keyword evidence="2 5" id="KW-0132">Cell division</keyword>
<dbReference type="HAMAP" id="MF_02033">
    <property type="entry name" value="FtsA"/>
    <property type="match status" value="1"/>
</dbReference>
<evidence type="ECO:0000313" key="10">
    <source>
        <dbReference type="Proteomes" id="UP000182569"/>
    </source>
</evidence>
<comment type="subunit">
    <text evidence="5">Self-interacts. Interacts with FtsZ.</text>
</comment>
<dbReference type="NCBIfam" id="TIGR01174">
    <property type="entry name" value="ftsA"/>
    <property type="match status" value="1"/>
</dbReference>
<dbReference type="PIRSF" id="PIRSF003101">
    <property type="entry name" value="FtsA"/>
    <property type="match status" value="1"/>
</dbReference>
<dbReference type="InterPro" id="IPR020823">
    <property type="entry name" value="Cell_div_FtsA"/>
</dbReference>
<dbReference type="AlphaFoldDB" id="A0A1J0GH19"/>
<dbReference type="GO" id="GO:0043093">
    <property type="term" value="P:FtsZ-dependent cytokinesis"/>
    <property type="evidence" value="ECO:0007669"/>
    <property type="project" value="UniProtKB-UniRule"/>
</dbReference>
<sequence length="417" mass="45280">MNEQIVGIDLGSSKICGAVGRINSNGKLQIIGITSVVCSGLNKSVVIDIDSTAEAIKQCVTQLERMTDTQISEGYISLPGGICELVRNTGMIAISSEDREIKQSDVDRVIEAAKLISVPADKEIVGVEPEQYIVDGYDNIKDPRGMSGIRLEVEGQVVMAQSTAVSNLLKSVKRAGIKVNGIVLQPSAISEAVLRKEEKDMGIALVDVGAQTIDISIYKSGKLKYTSIVQLGGDNITNDISVCLKVPFSEGERLKLKYGSLIKGAEIDDEKIRVKDSYNNLMEIDNNLLIDIICARVEELLHLIKRNLLNSGFYKEVSGVVIVGGGISLFRGMNDLSKDILEKSVRVGSPEYVGAASPIYVTSVGIVLQAVNNLKTNTSSFEESDEQSHDNKWSKKQNTKGKNKLAEKVKGFFADFF</sequence>
<evidence type="ECO:0000259" key="8">
    <source>
        <dbReference type="SMART" id="SM00842"/>
    </source>
</evidence>
<proteinExistence type="inferred from homology"/>
<dbReference type="Gene3D" id="3.30.1490.110">
    <property type="match status" value="1"/>
</dbReference>
<evidence type="ECO:0000313" key="9">
    <source>
        <dbReference type="EMBL" id="APC40657.1"/>
    </source>
</evidence>
<dbReference type="Proteomes" id="UP000182569">
    <property type="component" value="Chromosome"/>
</dbReference>
<name>A0A1J0GH19_9CLOT</name>
<keyword evidence="4 5" id="KW-0131">Cell cycle</keyword>
<dbReference type="GO" id="GO:0009898">
    <property type="term" value="C:cytoplasmic side of plasma membrane"/>
    <property type="evidence" value="ECO:0007669"/>
    <property type="project" value="UniProtKB-UniRule"/>
</dbReference>
<dbReference type="KEGG" id="ceu:A7L45_11520"/>
<dbReference type="InterPro" id="IPR050696">
    <property type="entry name" value="FtsA/MreB"/>
</dbReference>
<dbReference type="PANTHER" id="PTHR32432:SF4">
    <property type="entry name" value="CELL DIVISION PROTEIN FTSA"/>
    <property type="match status" value="1"/>
</dbReference>
<dbReference type="OrthoDB" id="9768127at2"/>
<dbReference type="EMBL" id="CP015756">
    <property type="protein sequence ID" value="APC40657.1"/>
    <property type="molecule type" value="Genomic_DNA"/>
</dbReference>
<feature type="domain" description="SHS2" evidence="8">
    <location>
        <begin position="5"/>
        <end position="193"/>
    </location>
</feature>
<dbReference type="CDD" id="cd24048">
    <property type="entry name" value="ASKHA_NBD_FtsA"/>
    <property type="match status" value="1"/>
</dbReference>
<dbReference type="PANTHER" id="PTHR32432">
    <property type="entry name" value="CELL DIVISION PROTEIN FTSA-RELATED"/>
    <property type="match status" value="1"/>
</dbReference>
<evidence type="ECO:0000256" key="2">
    <source>
        <dbReference type="ARBA" id="ARBA00022618"/>
    </source>
</evidence>
<dbReference type="Pfam" id="PF14450">
    <property type="entry name" value="FtsA"/>
    <property type="match status" value="1"/>
</dbReference>
<protein>
    <recommendedName>
        <fullName evidence="5 6">Cell division protein FtsA</fullName>
    </recommendedName>
</protein>
<comment type="similarity">
    <text evidence="5 6">Belongs to the FtsA/MreB family.</text>
</comment>
<evidence type="ECO:0000256" key="1">
    <source>
        <dbReference type="ARBA" id="ARBA00022475"/>
    </source>
</evidence>